<dbReference type="EMBL" id="CP021422">
    <property type="protein sequence ID" value="ASB41968.1"/>
    <property type="molecule type" value="Genomic_DNA"/>
</dbReference>
<keyword evidence="4" id="KW-0067">ATP-binding</keyword>
<dbReference type="Proteomes" id="UP000596035">
    <property type="component" value="Chromosome"/>
</dbReference>
<comment type="similarity">
    <text evidence="1">Belongs to the thymidylate kinase family.</text>
</comment>
<keyword evidence="8" id="KW-1185">Reference proteome</keyword>
<protein>
    <recommendedName>
        <fullName evidence="2">Thymidylate kinase</fullName>
    </recommendedName>
</protein>
<evidence type="ECO:0000313" key="9">
    <source>
        <dbReference type="Proteomes" id="UP000596035"/>
    </source>
</evidence>
<dbReference type="EMBL" id="CP065321">
    <property type="protein sequence ID" value="QQR31234.1"/>
    <property type="molecule type" value="Genomic_DNA"/>
</dbReference>
<dbReference type="GO" id="GO:0004798">
    <property type="term" value="F:dTMP kinase activity"/>
    <property type="evidence" value="ECO:0007669"/>
    <property type="project" value="TreeGrafter"/>
</dbReference>
<dbReference type="KEGG" id="amur:ADH66_15685"/>
<dbReference type="SUPFAM" id="SSF52540">
    <property type="entry name" value="P-loop containing nucleoside triphosphate hydrolases"/>
    <property type="match status" value="1"/>
</dbReference>
<reference evidence="6" key="1">
    <citation type="journal article" date="2017" name="Genome Announc.">
        <title>High-Quality Whole-Genome Sequences of the Oligo-Mouse-Microbiota Bacterial Community.</title>
        <authorList>
            <person name="Garzetti D."/>
            <person name="Brugiroux S."/>
            <person name="Bunk B."/>
            <person name="Pukall R."/>
            <person name="McCoy K.D."/>
            <person name="Macpherson A.J."/>
            <person name="Stecher B."/>
        </authorList>
    </citation>
    <scope>NUCLEOTIDE SEQUENCE</scope>
    <source>
        <strain evidence="6">KB18</strain>
    </source>
</reference>
<evidence type="ECO:0000259" key="5">
    <source>
        <dbReference type="Pfam" id="PF02223"/>
    </source>
</evidence>
<sequence length="215" mass="24368">MGLIVLEGLDGSGKSTQLPLLEQELRRRGPVRTVSFPDYSSPSSALVKMYLGGEFGDKPGDVNAYAAGAFYAVDRYASFKKDWQRDYESGVTILAGRYTTSNMIYQMEKLPRSQWEGYISWAEDFEYERLGLPRPQRVIFLDMPLDAAQKLLSKRYGGHDEKKDLHERDLRYLESCAQCARFAAEKLGWRAIGCARGAKPLSIEEIHRRVVSALD</sequence>
<proteinExistence type="inferred from homology"/>
<dbReference type="Proteomes" id="UP000196710">
    <property type="component" value="Chromosome"/>
</dbReference>
<dbReference type="GO" id="GO:0005829">
    <property type="term" value="C:cytosol"/>
    <property type="evidence" value="ECO:0007669"/>
    <property type="project" value="TreeGrafter"/>
</dbReference>
<dbReference type="InterPro" id="IPR027417">
    <property type="entry name" value="P-loop_NTPase"/>
</dbReference>
<gene>
    <name evidence="6" type="ORF">ADH66_15685</name>
    <name evidence="7" type="ORF">I5Q82_06060</name>
</gene>
<dbReference type="PANTHER" id="PTHR10344:SF4">
    <property type="entry name" value="UMP-CMP KINASE 2, MITOCHONDRIAL"/>
    <property type="match status" value="1"/>
</dbReference>
<keyword evidence="7" id="KW-0418">Kinase</keyword>
<dbReference type="GO" id="GO:0006227">
    <property type="term" value="P:dUDP biosynthetic process"/>
    <property type="evidence" value="ECO:0007669"/>
    <property type="project" value="TreeGrafter"/>
</dbReference>
<organism evidence="7 9">
    <name type="scientific">Acutalibacter muris</name>
    <dbReference type="NCBI Taxonomy" id="1796620"/>
    <lineage>
        <taxon>Bacteria</taxon>
        <taxon>Bacillati</taxon>
        <taxon>Bacillota</taxon>
        <taxon>Clostridia</taxon>
        <taxon>Eubacteriales</taxon>
        <taxon>Acutalibacteraceae</taxon>
        <taxon>Acutalibacter</taxon>
    </lineage>
</organism>
<dbReference type="RefSeq" id="WP_066538897.1">
    <property type="nucleotide sequence ID" value="NZ_CAPVCI010000022.1"/>
</dbReference>
<dbReference type="PANTHER" id="PTHR10344">
    <property type="entry name" value="THYMIDYLATE KINASE"/>
    <property type="match status" value="1"/>
</dbReference>
<dbReference type="GO" id="GO:0006233">
    <property type="term" value="P:dTDP biosynthetic process"/>
    <property type="evidence" value="ECO:0007669"/>
    <property type="project" value="TreeGrafter"/>
</dbReference>
<evidence type="ECO:0000256" key="2">
    <source>
        <dbReference type="ARBA" id="ARBA00017144"/>
    </source>
</evidence>
<dbReference type="GO" id="GO:0006235">
    <property type="term" value="P:dTTP biosynthetic process"/>
    <property type="evidence" value="ECO:0007669"/>
    <property type="project" value="TreeGrafter"/>
</dbReference>
<name>A0A1Z2XU33_9FIRM</name>
<reference evidence="7 9" key="3">
    <citation type="submission" date="2020-11" db="EMBL/GenBank/DDBJ databases">
        <title>Closed and high quality bacterial genomes of the OMM12 community.</title>
        <authorList>
            <person name="Marbouty M."/>
            <person name="Lamy-Besnier Q."/>
            <person name="Debarbieux L."/>
            <person name="Koszul R."/>
        </authorList>
    </citation>
    <scope>NUCLEOTIDE SEQUENCE [LARGE SCALE GENOMIC DNA]</scope>
    <source>
        <strain evidence="7 9">KB18</strain>
    </source>
</reference>
<evidence type="ECO:0000313" key="8">
    <source>
        <dbReference type="Proteomes" id="UP000196710"/>
    </source>
</evidence>
<dbReference type="InterPro" id="IPR039430">
    <property type="entry name" value="Thymidylate_kin-like_dom"/>
</dbReference>
<dbReference type="GO" id="GO:0005524">
    <property type="term" value="F:ATP binding"/>
    <property type="evidence" value="ECO:0007669"/>
    <property type="project" value="UniProtKB-KW"/>
</dbReference>
<dbReference type="AlphaFoldDB" id="A0A1Z2XU33"/>
<feature type="domain" description="Thymidylate kinase-like" evidence="5">
    <location>
        <begin position="6"/>
        <end position="184"/>
    </location>
</feature>
<evidence type="ECO:0000256" key="3">
    <source>
        <dbReference type="ARBA" id="ARBA00022741"/>
    </source>
</evidence>
<evidence type="ECO:0000313" key="6">
    <source>
        <dbReference type="EMBL" id="ASB41968.1"/>
    </source>
</evidence>
<dbReference type="Pfam" id="PF02223">
    <property type="entry name" value="Thymidylate_kin"/>
    <property type="match status" value="1"/>
</dbReference>
<evidence type="ECO:0000256" key="1">
    <source>
        <dbReference type="ARBA" id="ARBA00009776"/>
    </source>
</evidence>
<reference evidence="8" key="2">
    <citation type="submission" date="2017-05" db="EMBL/GenBank/DDBJ databases">
        <title>Improved OligoMM genomes.</title>
        <authorList>
            <person name="Garzetti D."/>
        </authorList>
    </citation>
    <scope>NUCLEOTIDE SEQUENCE [LARGE SCALE GENOMIC DNA]</scope>
    <source>
        <strain evidence="8">KB18</strain>
    </source>
</reference>
<evidence type="ECO:0000256" key="4">
    <source>
        <dbReference type="ARBA" id="ARBA00022840"/>
    </source>
</evidence>
<keyword evidence="3" id="KW-0547">Nucleotide-binding</keyword>
<evidence type="ECO:0000313" key="7">
    <source>
        <dbReference type="EMBL" id="QQR31234.1"/>
    </source>
</evidence>
<accession>A0A1Z2XU33</accession>
<dbReference type="Gene3D" id="3.40.50.300">
    <property type="entry name" value="P-loop containing nucleotide triphosphate hydrolases"/>
    <property type="match status" value="1"/>
</dbReference>
<keyword evidence="7" id="KW-0808">Transferase</keyword>